<feature type="domain" description="CRM" evidence="13">
    <location>
        <begin position="449"/>
        <end position="546"/>
    </location>
</feature>
<dbReference type="EMBL" id="JXTC01000180">
    <property type="protein sequence ID" value="PON83311.1"/>
    <property type="molecule type" value="Genomic_DNA"/>
</dbReference>
<feature type="region of interest" description="Disordered" evidence="12">
    <location>
        <begin position="367"/>
        <end position="397"/>
    </location>
</feature>
<evidence type="ECO:0000256" key="6">
    <source>
        <dbReference type="ARBA" id="ARBA00022884"/>
    </source>
</evidence>
<keyword evidence="5" id="KW-0677">Repeat</keyword>
<keyword evidence="4" id="KW-0507">mRNA processing</keyword>
<name>A0A2P5ECN2_TREOI</name>
<accession>A0A2P5ECN2</accession>
<dbReference type="InterPro" id="IPR035920">
    <property type="entry name" value="YhbY-like_sf"/>
</dbReference>
<keyword evidence="8" id="KW-0508">mRNA splicing</keyword>
<dbReference type="InParanoid" id="A0A2P5ECN2"/>
<keyword evidence="6 10" id="KW-0694">RNA-binding</keyword>
<dbReference type="GO" id="GO:1990904">
    <property type="term" value="C:ribonucleoprotein complex"/>
    <property type="evidence" value="ECO:0007669"/>
    <property type="project" value="UniProtKB-KW"/>
</dbReference>
<evidence type="ECO:0000313" key="15">
    <source>
        <dbReference type="Proteomes" id="UP000237000"/>
    </source>
</evidence>
<evidence type="ECO:0000256" key="10">
    <source>
        <dbReference type="PROSITE-ProRule" id="PRU00626"/>
    </source>
</evidence>
<dbReference type="GO" id="GO:0000373">
    <property type="term" value="P:Group II intron splicing"/>
    <property type="evidence" value="ECO:0007669"/>
    <property type="project" value="UniProtKB-ARBA"/>
</dbReference>
<feature type="compositionally biased region" description="Acidic residues" evidence="12">
    <location>
        <begin position="860"/>
        <end position="873"/>
    </location>
</feature>
<evidence type="ECO:0000256" key="4">
    <source>
        <dbReference type="ARBA" id="ARBA00022664"/>
    </source>
</evidence>
<dbReference type="Gene3D" id="3.30.110.60">
    <property type="entry name" value="YhbY-like"/>
    <property type="match status" value="3"/>
</dbReference>
<evidence type="ECO:0000256" key="11">
    <source>
        <dbReference type="SAM" id="Coils"/>
    </source>
</evidence>
<feature type="coiled-coil region" evidence="11">
    <location>
        <begin position="617"/>
        <end position="651"/>
    </location>
</feature>
<feature type="compositionally biased region" description="Gly residues" evidence="12">
    <location>
        <begin position="126"/>
        <end position="142"/>
    </location>
</feature>
<dbReference type="SUPFAM" id="SSF75471">
    <property type="entry name" value="YhbY-like"/>
    <property type="match status" value="3"/>
</dbReference>
<dbReference type="SMART" id="SM01103">
    <property type="entry name" value="CRS1_YhbY"/>
    <property type="match status" value="3"/>
</dbReference>
<dbReference type="FunFam" id="3.30.110.60:FF:000003">
    <property type="entry name" value="CRM-domain containing factor CFM3B, chloroplastic"/>
    <property type="match status" value="1"/>
</dbReference>
<protein>
    <submittedName>
        <fullName evidence="14">RNA-binding, CRM domain containing protein</fullName>
    </submittedName>
</protein>
<feature type="domain" description="CRM" evidence="13">
    <location>
        <begin position="244"/>
        <end position="340"/>
    </location>
</feature>
<evidence type="ECO:0000259" key="13">
    <source>
        <dbReference type="PROSITE" id="PS51295"/>
    </source>
</evidence>
<feature type="compositionally biased region" description="Low complexity" evidence="12">
    <location>
        <begin position="115"/>
        <end position="125"/>
    </location>
</feature>
<evidence type="ECO:0000256" key="1">
    <source>
        <dbReference type="ARBA" id="ARBA00004229"/>
    </source>
</evidence>
<dbReference type="OrthoDB" id="551352at2759"/>
<dbReference type="FunFam" id="3.30.110.60:FF:000002">
    <property type="entry name" value="CRS2-associated factor 1, chloroplastic"/>
    <property type="match status" value="2"/>
</dbReference>
<proteinExistence type="predicted"/>
<dbReference type="STRING" id="63057.A0A2P5ECN2"/>
<dbReference type="GO" id="GO:0009507">
    <property type="term" value="C:chloroplast"/>
    <property type="evidence" value="ECO:0007669"/>
    <property type="project" value="UniProtKB-SubCell"/>
</dbReference>
<dbReference type="FunCoup" id="A0A2P5ECN2">
    <property type="interactions" value="1374"/>
</dbReference>
<feature type="compositionally biased region" description="Acidic residues" evidence="12">
    <location>
        <begin position="828"/>
        <end position="843"/>
    </location>
</feature>
<feature type="compositionally biased region" description="Basic and acidic residues" evidence="12">
    <location>
        <begin position="367"/>
        <end position="377"/>
    </location>
</feature>
<dbReference type="AlphaFoldDB" id="A0A2P5ECN2"/>
<dbReference type="PANTHER" id="PTHR31846">
    <property type="entry name" value="CRS1 / YHBY (CRM) DOMAIN-CONTAINING PROTEIN"/>
    <property type="match status" value="1"/>
</dbReference>
<sequence length="934" mass="105813">MALVPSRQFYPTSFFDSFQSSFSKFHRTQIQFFRYGSSFTLRKRHFHVSQFIVKSSATPEQNPGRKSNFVSKNQTNTRYTTDKNLSTSTWIDKWNETHQPNRPKPPRAVLDYRSSESGNQQSSGQGKVGSNGGGNDGAGAGGSTMEKIVHKLKKFGYMDVGIENKEDKPDRVIEKGSVEDIFYVEEGMLPNSRGGFSAKSPLGIENQVFGGDGEVRFPWEKPMEKGEREGGSMMRRNRTSLAEMTLPESELRRLRTLTFQKKHKTRIGGAGVTQAVVDRIHDRWKTSEIVRLKIEGPPALNMRRMHEILERKTGGLVVWRSGTSLSLYRGVSYEVPSLQLNKRIYNKSEISSIQSLGDKSTRDLAKLASDRSVDTAVEKSGSTSEEKKGTKQSPEVNYENEIEKVLDTLGPRYADWPGTGPLPVDADMLPGIVPDYQPPFRILPYGVRPSLGLKEATSLRRLARFLPPHFALGRGRQLQGLAMAMIKLWEKSSIAKIGLKRGVQLTTSERMAEEIKKLTGGILLSRNKDFLVFYRGKNFLSPEVTEALLERERLAKSLQDDEEQARLRASAIITPHTEIAEQSGTAGTLGETLDANAKWGKRLDNNHEKEMMRQAEIMRHATLVRKLEKKLAVAERKIMKAERALSKVEEFLKPANRQADPDSITDEERFMFRKLGLRMKAFLLLGRRGVFDGTVENMHLHWKYRELVKIVVNAKTFEQVKKVALALEAESGGVLVSVDRISKKKFAIIVFRGKDYQRPSTLRPKNLLTKRKALARSIEIQRQEALLRHLSAVQSTVDKLKSELEQMDMVKDQGDKALYDKLDFAYPTDDDDEESEEEGDEAYLETFGSENIGEDRGKDGDDEESEEEGDEAYLETFGSDYDDEDESKDLIHNLHMDTNFSYHVQDEEPRAESEAPQQLLHPVNDSPPELTQYR</sequence>
<keyword evidence="3" id="KW-0934">Plastid</keyword>
<keyword evidence="15" id="KW-1185">Reference proteome</keyword>
<evidence type="ECO:0000313" key="14">
    <source>
        <dbReference type="EMBL" id="PON83311.1"/>
    </source>
</evidence>
<dbReference type="InterPro" id="IPR045278">
    <property type="entry name" value="CRS1/CFM2/CFM3"/>
</dbReference>
<evidence type="ECO:0000256" key="8">
    <source>
        <dbReference type="ARBA" id="ARBA00023187"/>
    </source>
</evidence>
<gene>
    <name evidence="14" type="ORF">TorRG33x02_208780</name>
</gene>
<evidence type="ECO:0000256" key="7">
    <source>
        <dbReference type="ARBA" id="ARBA00022946"/>
    </source>
</evidence>
<dbReference type="InterPro" id="IPR001890">
    <property type="entry name" value="RNA-binding_CRM"/>
</dbReference>
<dbReference type="PANTHER" id="PTHR31846:SF19">
    <property type="entry name" value="CRM-DOMAIN CONTAINING FACTOR CFM3A, CHLOROPLASTIC_MITOCHONDRIAL"/>
    <property type="match status" value="1"/>
</dbReference>
<evidence type="ECO:0000256" key="5">
    <source>
        <dbReference type="ARBA" id="ARBA00022737"/>
    </source>
</evidence>
<keyword evidence="7" id="KW-0809">Transit peptide</keyword>
<evidence type="ECO:0000256" key="2">
    <source>
        <dbReference type="ARBA" id="ARBA00022528"/>
    </source>
</evidence>
<feature type="region of interest" description="Disordered" evidence="12">
    <location>
        <begin position="825"/>
        <end position="934"/>
    </location>
</feature>
<evidence type="ECO:0000256" key="12">
    <source>
        <dbReference type="SAM" id="MobiDB-lite"/>
    </source>
</evidence>
<evidence type="ECO:0000256" key="3">
    <source>
        <dbReference type="ARBA" id="ARBA00022640"/>
    </source>
</evidence>
<keyword evidence="11" id="KW-0175">Coiled coil</keyword>
<dbReference type="GO" id="GO:0003729">
    <property type="term" value="F:mRNA binding"/>
    <property type="evidence" value="ECO:0007669"/>
    <property type="project" value="InterPro"/>
</dbReference>
<feature type="region of interest" description="Disordered" evidence="12">
    <location>
        <begin position="56"/>
        <end position="143"/>
    </location>
</feature>
<keyword evidence="2" id="KW-0150">Chloroplast</keyword>
<comment type="subcellular location">
    <subcellularLocation>
        <location evidence="1">Plastid</location>
        <location evidence="1">Chloroplast</location>
    </subcellularLocation>
</comment>
<feature type="domain" description="CRM" evidence="13">
    <location>
        <begin position="662"/>
        <end position="763"/>
    </location>
</feature>
<organism evidence="14 15">
    <name type="scientific">Trema orientale</name>
    <name type="common">Charcoal tree</name>
    <name type="synonym">Celtis orientalis</name>
    <dbReference type="NCBI Taxonomy" id="63057"/>
    <lineage>
        <taxon>Eukaryota</taxon>
        <taxon>Viridiplantae</taxon>
        <taxon>Streptophyta</taxon>
        <taxon>Embryophyta</taxon>
        <taxon>Tracheophyta</taxon>
        <taxon>Spermatophyta</taxon>
        <taxon>Magnoliopsida</taxon>
        <taxon>eudicotyledons</taxon>
        <taxon>Gunneridae</taxon>
        <taxon>Pentapetalae</taxon>
        <taxon>rosids</taxon>
        <taxon>fabids</taxon>
        <taxon>Rosales</taxon>
        <taxon>Cannabaceae</taxon>
        <taxon>Trema</taxon>
    </lineage>
</organism>
<evidence type="ECO:0000256" key="9">
    <source>
        <dbReference type="ARBA" id="ARBA00023274"/>
    </source>
</evidence>
<dbReference type="Pfam" id="PF01985">
    <property type="entry name" value="CRS1_YhbY"/>
    <property type="match status" value="3"/>
</dbReference>
<keyword evidence="9" id="KW-0687">Ribonucleoprotein</keyword>
<dbReference type="Proteomes" id="UP000237000">
    <property type="component" value="Unassembled WGS sequence"/>
</dbReference>
<dbReference type="PROSITE" id="PS51295">
    <property type="entry name" value="CRM"/>
    <property type="match status" value="3"/>
</dbReference>
<dbReference type="GO" id="GO:0006397">
    <property type="term" value="P:mRNA processing"/>
    <property type="evidence" value="ECO:0007669"/>
    <property type="project" value="UniProtKB-KW"/>
</dbReference>
<reference evidence="15" key="1">
    <citation type="submission" date="2016-06" db="EMBL/GenBank/DDBJ databases">
        <title>Parallel loss of symbiosis genes in relatives of nitrogen-fixing non-legume Parasponia.</title>
        <authorList>
            <person name="Van Velzen R."/>
            <person name="Holmer R."/>
            <person name="Bu F."/>
            <person name="Rutten L."/>
            <person name="Van Zeijl A."/>
            <person name="Liu W."/>
            <person name="Santuari L."/>
            <person name="Cao Q."/>
            <person name="Sharma T."/>
            <person name="Shen D."/>
            <person name="Roswanjaya Y."/>
            <person name="Wardhani T."/>
            <person name="Kalhor M.S."/>
            <person name="Jansen J."/>
            <person name="Van den Hoogen J."/>
            <person name="Gungor B."/>
            <person name="Hartog M."/>
            <person name="Hontelez J."/>
            <person name="Verver J."/>
            <person name="Yang W.-C."/>
            <person name="Schijlen E."/>
            <person name="Repin R."/>
            <person name="Schilthuizen M."/>
            <person name="Schranz E."/>
            <person name="Heidstra R."/>
            <person name="Miyata K."/>
            <person name="Fedorova E."/>
            <person name="Kohlen W."/>
            <person name="Bisseling T."/>
            <person name="Smit S."/>
            <person name="Geurts R."/>
        </authorList>
    </citation>
    <scope>NUCLEOTIDE SEQUENCE [LARGE SCALE GENOMIC DNA]</scope>
    <source>
        <strain evidence="15">cv. RG33-2</strain>
    </source>
</reference>
<feature type="compositionally biased region" description="Polar residues" evidence="12">
    <location>
        <begin position="56"/>
        <end position="90"/>
    </location>
</feature>
<comment type="caution">
    <text evidence="14">The sequence shown here is derived from an EMBL/GenBank/DDBJ whole genome shotgun (WGS) entry which is preliminary data.</text>
</comment>
<feature type="compositionally biased region" description="Basic and acidic residues" evidence="12">
    <location>
        <begin position="904"/>
        <end position="913"/>
    </location>
</feature>